<dbReference type="InterPro" id="IPR011629">
    <property type="entry name" value="CobW-like_C"/>
</dbReference>
<name>A0AAP5ER15_9BURK</name>
<evidence type="ECO:0000313" key="9">
    <source>
        <dbReference type="EMBL" id="MCX4149760.1"/>
    </source>
</evidence>
<dbReference type="Pfam" id="PF02492">
    <property type="entry name" value="cobW"/>
    <property type="match status" value="1"/>
</dbReference>
<dbReference type="PANTHER" id="PTHR13748">
    <property type="entry name" value="COBW-RELATED"/>
    <property type="match status" value="1"/>
</dbReference>
<feature type="domain" description="CobW/HypB/UreG nucleotide-binding" evidence="7">
    <location>
        <begin position="8"/>
        <end position="186"/>
    </location>
</feature>
<proteinExistence type="inferred from homology"/>
<evidence type="ECO:0000259" key="8">
    <source>
        <dbReference type="Pfam" id="PF07683"/>
    </source>
</evidence>
<dbReference type="EMBL" id="JAMXWF010000033">
    <property type="protein sequence ID" value="MDQ6411578.1"/>
    <property type="molecule type" value="Genomic_DNA"/>
</dbReference>
<evidence type="ECO:0000256" key="5">
    <source>
        <dbReference type="ARBA" id="ARBA00045658"/>
    </source>
</evidence>
<dbReference type="GO" id="GO:0000166">
    <property type="term" value="F:nucleotide binding"/>
    <property type="evidence" value="ECO:0007669"/>
    <property type="project" value="UniProtKB-KW"/>
</dbReference>
<dbReference type="Gene3D" id="3.40.50.300">
    <property type="entry name" value="P-loop containing nucleotide triphosphate hydrolases"/>
    <property type="match status" value="1"/>
</dbReference>
<dbReference type="RefSeq" id="WP_266260590.1">
    <property type="nucleotide sequence ID" value="NZ_JAMXWF010000033.1"/>
</dbReference>
<dbReference type="InterPro" id="IPR003495">
    <property type="entry name" value="CobW/HypB/UreG_nucleotide-bd"/>
</dbReference>
<comment type="function">
    <text evidence="5">Zinc chaperone that directly transfers zinc cofactor to target proteins, thereby activating them. Zinc is transferred from the CXCC motif in the GTPase domain to the zinc binding site in target proteins in a process requiring GTP hydrolysis.</text>
</comment>
<dbReference type="InterPro" id="IPR036627">
    <property type="entry name" value="CobW-likC_sf"/>
</dbReference>
<sequence>MGAPTQLVILAGLLGSGKTSLVEAFLDGTSVDTATAVIVNEVGAVNIDGAVLSESAHGATVATLSNGCVCCSLTDDLVTTISDLAATREQLLLPPFERIVLECSGLSKPGQVMLALNQLAELKLRVHVVVTYDCSRPPADYGDSDDAVAQLVAAHTIVLTKTDIVIPSLRTLAGDTARTLNPLARVIDEFSLSARAREAFRDFGDVFAAGSSLVDERVFRPRALIHPRVQVFRARFVSQADWQDVLDWLENIAGATGERLLRMKAIVAGASSSDRVLLQSVGTTFAAPRRLAPGSASETTAIFIVRDFALEDIQGIESTFEVAWSALRS</sequence>
<comment type="similarity">
    <text evidence="4">Belongs to the SIMIBI class G3E GTPase family. ZNG1 subfamily.</text>
</comment>
<reference evidence="10" key="1">
    <citation type="submission" date="2022-06" db="EMBL/GenBank/DDBJ databases">
        <title>PHB producers.</title>
        <authorList>
            <person name="Besaury L."/>
        </authorList>
    </citation>
    <scope>NUCLEOTIDE SEQUENCE</scope>
    <source>
        <strain evidence="10 11">SEWS6</strain>
    </source>
</reference>
<organism evidence="10 12">
    <name type="scientific">Paraburkholderia madseniana</name>
    <dbReference type="NCBI Taxonomy" id="2599607"/>
    <lineage>
        <taxon>Bacteria</taxon>
        <taxon>Pseudomonadati</taxon>
        <taxon>Pseudomonadota</taxon>
        <taxon>Betaproteobacteria</taxon>
        <taxon>Burkholderiales</taxon>
        <taxon>Burkholderiaceae</taxon>
        <taxon>Paraburkholderia</taxon>
    </lineage>
</organism>
<keyword evidence="3" id="KW-0143">Chaperone</keyword>
<evidence type="ECO:0000313" key="11">
    <source>
        <dbReference type="Proteomes" id="UP001209412"/>
    </source>
</evidence>
<gene>
    <name evidence="10" type="ORF">NIE36_30955</name>
    <name evidence="9" type="ORF">OSB80_31020</name>
</gene>
<keyword evidence="2" id="KW-0378">Hydrolase</keyword>
<evidence type="ECO:0000256" key="1">
    <source>
        <dbReference type="ARBA" id="ARBA00022741"/>
    </source>
</evidence>
<evidence type="ECO:0000313" key="12">
    <source>
        <dbReference type="Proteomes" id="UP001242288"/>
    </source>
</evidence>
<dbReference type="AlphaFoldDB" id="A0AAP5ER15"/>
<keyword evidence="11" id="KW-1185">Reference proteome</keyword>
<dbReference type="Pfam" id="PF07683">
    <property type="entry name" value="CobW_C"/>
    <property type="match status" value="1"/>
</dbReference>
<protein>
    <submittedName>
        <fullName evidence="10">GTP-binding protein</fullName>
    </submittedName>
</protein>
<feature type="domain" description="CobW C-terminal" evidence="8">
    <location>
        <begin position="232"/>
        <end position="314"/>
    </location>
</feature>
<keyword evidence="1" id="KW-0547">Nucleotide-binding</keyword>
<dbReference type="GO" id="GO:0016787">
    <property type="term" value="F:hydrolase activity"/>
    <property type="evidence" value="ECO:0007669"/>
    <property type="project" value="UniProtKB-KW"/>
</dbReference>
<evidence type="ECO:0000256" key="3">
    <source>
        <dbReference type="ARBA" id="ARBA00023186"/>
    </source>
</evidence>
<dbReference type="InterPro" id="IPR051316">
    <property type="entry name" value="Zinc-reg_GTPase_activator"/>
</dbReference>
<evidence type="ECO:0000259" key="7">
    <source>
        <dbReference type="Pfam" id="PF02492"/>
    </source>
</evidence>
<dbReference type="Proteomes" id="UP001242288">
    <property type="component" value="Unassembled WGS sequence"/>
</dbReference>
<evidence type="ECO:0000313" key="10">
    <source>
        <dbReference type="EMBL" id="MDQ6411578.1"/>
    </source>
</evidence>
<dbReference type="Proteomes" id="UP001209412">
    <property type="component" value="Unassembled WGS sequence"/>
</dbReference>
<accession>A0AAP5ER15</accession>
<dbReference type="GO" id="GO:0005737">
    <property type="term" value="C:cytoplasm"/>
    <property type="evidence" value="ECO:0007669"/>
    <property type="project" value="TreeGrafter"/>
</dbReference>
<dbReference type="Gene3D" id="3.30.1220.10">
    <property type="entry name" value="CobW-like, C-terminal domain"/>
    <property type="match status" value="1"/>
</dbReference>
<dbReference type="InterPro" id="IPR027417">
    <property type="entry name" value="P-loop_NTPase"/>
</dbReference>
<comment type="caution">
    <text evidence="10">The sequence shown here is derived from an EMBL/GenBank/DDBJ whole genome shotgun (WGS) entry which is preliminary data.</text>
</comment>
<evidence type="ECO:0000256" key="2">
    <source>
        <dbReference type="ARBA" id="ARBA00022801"/>
    </source>
</evidence>
<evidence type="ECO:0000256" key="6">
    <source>
        <dbReference type="ARBA" id="ARBA00049117"/>
    </source>
</evidence>
<dbReference type="EMBL" id="JAPKHW010000033">
    <property type="protein sequence ID" value="MCX4149760.1"/>
    <property type="molecule type" value="Genomic_DNA"/>
</dbReference>
<dbReference type="PANTHER" id="PTHR13748:SF62">
    <property type="entry name" value="COBW DOMAIN-CONTAINING PROTEIN"/>
    <property type="match status" value="1"/>
</dbReference>
<dbReference type="SUPFAM" id="SSF52540">
    <property type="entry name" value="P-loop containing nucleoside triphosphate hydrolases"/>
    <property type="match status" value="1"/>
</dbReference>
<dbReference type="SUPFAM" id="SSF90002">
    <property type="entry name" value="Hypothetical protein YjiA, C-terminal domain"/>
    <property type="match status" value="1"/>
</dbReference>
<comment type="catalytic activity">
    <reaction evidence="6">
        <text>GTP + H2O = GDP + phosphate + H(+)</text>
        <dbReference type="Rhea" id="RHEA:19669"/>
        <dbReference type="ChEBI" id="CHEBI:15377"/>
        <dbReference type="ChEBI" id="CHEBI:15378"/>
        <dbReference type="ChEBI" id="CHEBI:37565"/>
        <dbReference type="ChEBI" id="CHEBI:43474"/>
        <dbReference type="ChEBI" id="CHEBI:58189"/>
    </reaction>
    <physiologicalReaction direction="left-to-right" evidence="6">
        <dbReference type="Rhea" id="RHEA:19670"/>
    </physiologicalReaction>
</comment>
<evidence type="ECO:0000256" key="4">
    <source>
        <dbReference type="ARBA" id="ARBA00034320"/>
    </source>
</evidence>